<protein>
    <submittedName>
        <fullName evidence="2">Uncharacterized protein</fullName>
    </submittedName>
</protein>
<sequence length="117" mass="12902">MVVLGVRQPQSSAKGPLFMMGYRLMGMTDSGNSDRRVVWMLLIVTLMIVTQSGLRRAVVCGVCAMFLRIPNLMKDSGVPKNLSISKVMEGNVATTSVCAKMTPQARRTCYVLQDEEE</sequence>
<accession>A0A7S4G317</accession>
<keyword evidence="1" id="KW-1133">Transmembrane helix</keyword>
<proteinExistence type="predicted"/>
<dbReference type="AlphaFoldDB" id="A0A7S4G317"/>
<evidence type="ECO:0000256" key="1">
    <source>
        <dbReference type="SAM" id="Phobius"/>
    </source>
</evidence>
<gene>
    <name evidence="2" type="ORF">EGYM00163_LOCUS34786</name>
</gene>
<keyword evidence="1" id="KW-0472">Membrane</keyword>
<dbReference type="EMBL" id="HBJA01100914">
    <property type="protein sequence ID" value="CAE0823583.1"/>
    <property type="molecule type" value="Transcribed_RNA"/>
</dbReference>
<name>A0A7S4G317_9EUGL</name>
<feature type="transmembrane region" description="Helical" evidence="1">
    <location>
        <begin position="37"/>
        <end position="67"/>
    </location>
</feature>
<evidence type="ECO:0000313" key="2">
    <source>
        <dbReference type="EMBL" id="CAE0823583.1"/>
    </source>
</evidence>
<reference evidence="2" key="1">
    <citation type="submission" date="2021-01" db="EMBL/GenBank/DDBJ databases">
        <authorList>
            <person name="Corre E."/>
            <person name="Pelletier E."/>
            <person name="Niang G."/>
            <person name="Scheremetjew M."/>
            <person name="Finn R."/>
            <person name="Kale V."/>
            <person name="Holt S."/>
            <person name="Cochrane G."/>
            <person name="Meng A."/>
            <person name="Brown T."/>
            <person name="Cohen L."/>
        </authorList>
    </citation>
    <scope>NUCLEOTIDE SEQUENCE</scope>
    <source>
        <strain evidence="2">CCMP1594</strain>
    </source>
</reference>
<organism evidence="2">
    <name type="scientific">Eutreptiella gymnastica</name>
    <dbReference type="NCBI Taxonomy" id="73025"/>
    <lineage>
        <taxon>Eukaryota</taxon>
        <taxon>Discoba</taxon>
        <taxon>Euglenozoa</taxon>
        <taxon>Euglenida</taxon>
        <taxon>Spirocuta</taxon>
        <taxon>Euglenophyceae</taxon>
        <taxon>Eutreptiales</taxon>
        <taxon>Eutreptiaceae</taxon>
        <taxon>Eutreptiella</taxon>
    </lineage>
</organism>
<keyword evidence="1" id="KW-0812">Transmembrane</keyword>